<keyword evidence="4" id="KW-1185">Reference proteome</keyword>
<keyword evidence="2" id="KW-0472">Membrane</keyword>
<dbReference type="PANTHER" id="PTHR37544">
    <property type="entry name" value="SPRAY-RELATED"/>
    <property type="match status" value="1"/>
</dbReference>
<dbReference type="InterPro" id="IPR021840">
    <property type="entry name" value="DUF3433"/>
</dbReference>
<organism evidence="3 4">
    <name type="scientific">Polychaeton citri CBS 116435</name>
    <dbReference type="NCBI Taxonomy" id="1314669"/>
    <lineage>
        <taxon>Eukaryota</taxon>
        <taxon>Fungi</taxon>
        <taxon>Dikarya</taxon>
        <taxon>Ascomycota</taxon>
        <taxon>Pezizomycotina</taxon>
        <taxon>Dothideomycetes</taxon>
        <taxon>Dothideomycetidae</taxon>
        <taxon>Capnodiales</taxon>
        <taxon>Capnodiaceae</taxon>
        <taxon>Polychaeton</taxon>
    </lineage>
</organism>
<proteinExistence type="predicted"/>
<feature type="transmembrane region" description="Helical" evidence="2">
    <location>
        <begin position="220"/>
        <end position="243"/>
    </location>
</feature>
<evidence type="ECO:0000313" key="3">
    <source>
        <dbReference type="EMBL" id="KAF2716862.1"/>
    </source>
</evidence>
<keyword evidence="2" id="KW-1133">Transmembrane helix</keyword>
<name>A0A9P4UIH4_9PEZI</name>
<evidence type="ECO:0000256" key="1">
    <source>
        <dbReference type="SAM" id="MobiDB-lite"/>
    </source>
</evidence>
<evidence type="ECO:0000256" key="2">
    <source>
        <dbReference type="SAM" id="Phobius"/>
    </source>
</evidence>
<feature type="transmembrane region" description="Helical" evidence="2">
    <location>
        <begin position="766"/>
        <end position="786"/>
    </location>
</feature>
<reference evidence="3" key="1">
    <citation type="journal article" date="2020" name="Stud. Mycol.">
        <title>101 Dothideomycetes genomes: a test case for predicting lifestyles and emergence of pathogens.</title>
        <authorList>
            <person name="Haridas S."/>
            <person name="Albert R."/>
            <person name="Binder M."/>
            <person name="Bloem J."/>
            <person name="Labutti K."/>
            <person name="Salamov A."/>
            <person name="Andreopoulos B."/>
            <person name="Baker S."/>
            <person name="Barry K."/>
            <person name="Bills G."/>
            <person name="Bluhm B."/>
            <person name="Cannon C."/>
            <person name="Castanera R."/>
            <person name="Culley D."/>
            <person name="Daum C."/>
            <person name="Ezra D."/>
            <person name="Gonzalez J."/>
            <person name="Henrissat B."/>
            <person name="Kuo A."/>
            <person name="Liang C."/>
            <person name="Lipzen A."/>
            <person name="Lutzoni F."/>
            <person name="Magnuson J."/>
            <person name="Mondo S."/>
            <person name="Nolan M."/>
            <person name="Ohm R."/>
            <person name="Pangilinan J."/>
            <person name="Park H.-J."/>
            <person name="Ramirez L."/>
            <person name="Alfaro M."/>
            <person name="Sun H."/>
            <person name="Tritt A."/>
            <person name="Yoshinaga Y."/>
            <person name="Zwiers L.-H."/>
            <person name="Turgeon B."/>
            <person name="Goodwin S."/>
            <person name="Spatafora J."/>
            <person name="Crous P."/>
            <person name="Grigoriev I."/>
        </authorList>
    </citation>
    <scope>NUCLEOTIDE SEQUENCE</scope>
    <source>
        <strain evidence="3">CBS 116435</strain>
    </source>
</reference>
<keyword evidence="2" id="KW-0812">Transmembrane</keyword>
<feature type="transmembrane region" description="Helical" evidence="2">
    <location>
        <begin position="609"/>
        <end position="629"/>
    </location>
</feature>
<gene>
    <name evidence="3" type="ORF">K431DRAFT_298289</name>
</gene>
<dbReference type="Proteomes" id="UP000799441">
    <property type="component" value="Unassembled WGS sequence"/>
</dbReference>
<evidence type="ECO:0000313" key="4">
    <source>
        <dbReference type="Proteomes" id="UP000799441"/>
    </source>
</evidence>
<feature type="transmembrane region" description="Helical" evidence="2">
    <location>
        <begin position="1208"/>
        <end position="1227"/>
    </location>
</feature>
<feature type="transmembrane region" description="Helical" evidence="2">
    <location>
        <begin position="831"/>
        <end position="854"/>
    </location>
</feature>
<dbReference type="Pfam" id="PF11915">
    <property type="entry name" value="DUF3433"/>
    <property type="match status" value="2"/>
</dbReference>
<feature type="compositionally biased region" description="Basic and acidic residues" evidence="1">
    <location>
        <begin position="84"/>
        <end position="99"/>
    </location>
</feature>
<feature type="transmembrane region" description="Helical" evidence="2">
    <location>
        <begin position="153"/>
        <end position="171"/>
    </location>
</feature>
<sequence>MDPADHHRYSQEIELYRLDSVSAHSHADGYSSVGIGASSSPYLEIPDFGLTDGTASTNRLLERSPSSRQSIPSPEQTEIIQPKHQSEHFPHNDESDNKAQHATATKLWTPALLHRRSFWGFALLYGILIITLAVLLVVDGKHQGIADVKHDEHYAWSYGPTLILSLMAASWDQVDYWIRRLAPWVALGRGPSLASDTLLLDYVSKAQIVTFWKSLRRLHLLVFLGTASSLLIKLLIVFSTGLLSPQSVQLSVKDVSLRSEGNLDAAAWNKTTNVTIPAIFALGVSMLNMSYPPGTSSQFAMPPMRLSNTLNDFPIRESLLMRSLTAPSNATIDTTADAFHGDLRCEPGAFYIFDIQCNSKACYEMMPDIQVSSPSCQVHRAQWPSSIWLNSAAASNYLFGMMFTMSCNETTNESPDRLFFAAGRFGIRQTVNEPTEARPADNVTLWVCEPNNVVAPVSVKIDSAGALLSAEQSSSGRSLSQTFQSITDWDMIKRFQSSVDGGGSTFDGIWEAMNTTLTDIDTDETTITIDGEQYQTGFDDFFYLYLATQQPRTTADFLDSDSLQSNSRALYSLITAQIAADSLIAPGETSSIGTLHTTQQRLRVRGLSMYGMLATLGLLLVSALISSFISPCRVVSRDPSSIGGLATILARSQGLSDILSTHGFSSTKRLKEALDAYTCQIAVHYLEVSPKFAIDMNRRKAAEPREDIRRQDRPRWWRPFSLSAWMKSAVAIVMAALVVALELVFEKSQKSDGLADANEDSDARYAWRYVPGILMLSVSMAIGMIASSSKIILPYHDLRHWPCNSRTTLLDDELSRPAVVSLYTSLMHHHWNILVITIAVILAFPLTIVSSGLYSVATFNSKQDAVFQVDNGINFTSPWSSAIADPPLSRTSLVVSMLLDRNSSEPLWTHEQYVFPQLKLESLGGNMNNSQINETAPGSTISVRMPAWHSSFDCSFVPESDRNVGINNGEYNSQVYIDLKTPPGCNDTLVHLDSYGGFEPNTTGAICHESQTLAYIAPECPYIVLTYGTLPASNGSAPSLTVLACRASVNETQVNATVEVPSLRVLSVEPDQSTSQYISTPQIVDSWTDGEPISFEIVPLFSKIETVIGSIWPTNWTDNSWSSAPPLLTAVVTLNPGSRLTDFMGQDNSTVVADTLSKLWTTVYPQLANQAGRVSQVDVGPPVPNTVSGVLTKHDRVRLVQNEVSTRILQVLLGLIAICVVLSLWSMNVQEVLPKDPCSIAATASLLAGSDILHEGIIPPGSEWCSDEALRKRGIFEGYQFSMGWWEAHDKQRFGIGIGKARWSQ</sequence>
<dbReference type="OrthoDB" id="3912677at2759"/>
<protein>
    <submittedName>
        <fullName evidence="3">Uncharacterized protein</fullName>
    </submittedName>
</protein>
<feature type="transmembrane region" description="Helical" evidence="2">
    <location>
        <begin position="724"/>
        <end position="745"/>
    </location>
</feature>
<comment type="caution">
    <text evidence="3">The sequence shown here is derived from an EMBL/GenBank/DDBJ whole genome shotgun (WGS) entry which is preliminary data.</text>
</comment>
<dbReference type="EMBL" id="MU003859">
    <property type="protein sequence ID" value="KAF2716862.1"/>
    <property type="molecule type" value="Genomic_DNA"/>
</dbReference>
<feature type="region of interest" description="Disordered" evidence="1">
    <location>
        <begin position="81"/>
        <end position="101"/>
    </location>
</feature>
<feature type="transmembrane region" description="Helical" evidence="2">
    <location>
        <begin position="274"/>
        <end position="291"/>
    </location>
</feature>
<accession>A0A9P4UIH4</accession>
<dbReference type="PANTHER" id="PTHR37544:SF1">
    <property type="entry name" value="PHOSPHORIBOSYLAMINOIMIDAZOLE-SUCCINOCARBOXAMIDE SYNTHASE"/>
    <property type="match status" value="1"/>
</dbReference>
<feature type="transmembrane region" description="Helical" evidence="2">
    <location>
        <begin position="118"/>
        <end position="138"/>
    </location>
</feature>